<evidence type="ECO:0000256" key="1">
    <source>
        <dbReference type="ARBA" id="ARBA00006937"/>
    </source>
</evidence>
<protein>
    <submittedName>
        <fullName evidence="4">(Atlantic silverside) hypothetical protein</fullName>
    </submittedName>
</protein>
<feature type="compositionally biased region" description="Basic and acidic residues" evidence="2">
    <location>
        <begin position="459"/>
        <end position="470"/>
    </location>
</feature>
<organism evidence="4 5">
    <name type="scientific">Menidia menidia</name>
    <name type="common">Atlantic silverside</name>
    <dbReference type="NCBI Taxonomy" id="238744"/>
    <lineage>
        <taxon>Eukaryota</taxon>
        <taxon>Metazoa</taxon>
        <taxon>Chordata</taxon>
        <taxon>Craniata</taxon>
        <taxon>Vertebrata</taxon>
        <taxon>Euteleostomi</taxon>
        <taxon>Actinopterygii</taxon>
        <taxon>Neopterygii</taxon>
        <taxon>Teleostei</taxon>
        <taxon>Neoteleostei</taxon>
        <taxon>Acanthomorphata</taxon>
        <taxon>Ovalentaria</taxon>
        <taxon>Atherinomorphae</taxon>
        <taxon>Atheriniformes</taxon>
        <taxon>Atherinopsidae</taxon>
        <taxon>Menidiinae</taxon>
        <taxon>Menidia</taxon>
    </lineage>
</organism>
<comment type="similarity">
    <text evidence="1">Belongs to the FAM83 family.</text>
</comment>
<evidence type="ECO:0000313" key="5">
    <source>
        <dbReference type="Proteomes" id="UP000677803"/>
    </source>
</evidence>
<dbReference type="InterPro" id="IPR050944">
    <property type="entry name" value="FAM83"/>
</dbReference>
<gene>
    <name evidence="4" type="ORF">MMEN_LOCUS16191</name>
</gene>
<dbReference type="EMBL" id="CAJRST010033334">
    <property type="protein sequence ID" value="CAG5979907.1"/>
    <property type="molecule type" value="Genomic_DNA"/>
</dbReference>
<dbReference type="GO" id="GO:0019901">
    <property type="term" value="F:protein kinase binding"/>
    <property type="evidence" value="ECO:0007669"/>
    <property type="project" value="TreeGrafter"/>
</dbReference>
<dbReference type="AlphaFoldDB" id="A0A8S4BIR5"/>
<sequence>MSNSQEQSLNENVVFLPVDVSCPEFLYCEEEREAVERLLNGGPEAFYSSVGLKSTGCFLSPEEVGQITSWAQNYHLNPPPVEEESGVQNGSEMEDFCSTYFPKYSDVPPPGLELGWPVPPRSGLKASVSVHTSPPAEGEPPVREIIRRHLQKARKVIAIVTDGLTDSAVIGDLHNAASRSVPVYIILNQRSFQENFTLSRLRHPNMRVRILGGKTFCSRSGRMVVGELKDNFLLVDLESVIHGSYSLTWTDAHLHRQLVTVLTGPAVDLFDKEFRILFAASVPASEPLRAAETNGNEPLQLRYFSHLRSHEQLRVEPEITTPSSPPTDSVLDWDAMGVVQGEYCQPASALELHEKVMANEMIPQHSCDDNRPRPSMDRFTHREQQLEEQRSNTEHLSRNPPATERVKRPVHSTARQLSTERNRNLQDITRARLNDKAPDPVHLSCSTMKWQPSNLTQGMKEDREKEEESTKANNSPNHRRPIILRIPQPDSCSSVSDIMKRFPQRTSGLLRTEQNSTMSERTQSMLDLSKQSLAEDPGDRSVPVPRFQASHDRMTPALALMKKRNDELKSSLFRTSQIFAPKETTHSSDYVPKTDWRRLLAKREGEYE</sequence>
<feature type="region of interest" description="Disordered" evidence="2">
    <location>
        <begin position="382"/>
        <end position="421"/>
    </location>
</feature>
<proteinExistence type="inferred from homology"/>
<dbReference type="OrthoDB" id="8943940at2759"/>
<name>A0A8S4BIR5_9TELE</name>
<feature type="compositionally biased region" description="Basic and acidic residues" evidence="2">
    <location>
        <begin position="382"/>
        <end position="397"/>
    </location>
</feature>
<dbReference type="PANTHER" id="PTHR16181:SF29">
    <property type="entry name" value="PROTEIN FAM83A-RELATED"/>
    <property type="match status" value="1"/>
</dbReference>
<dbReference type="GO" id="GO:0007165">
    <property type="term" value="P:signal transduction"/>
    <property type="evidence" value="ECO:0007669"/>
    <property type="project" value="TreeGrafter"/>
</dbReference>
<feature type="region of interest" description="Disordered" evidence="2">
    <location>
        <begin position="453"/>
        <end position="482"/>
    </location>
</feature>
<dbReference type="Gene3D" id="3.30.870.10">
    <property type="entry name" value="Endonuclease Chain A"/>
    <property type="match status" value="1"/>
</dbReference>
<feature type="domain" description="Scaffolding anchor of CK1" evidence="3">
    <location>
        <begin position="18"/>
        <end position="282"/>
    </location>
</feature>
<dbReference type="PANTHER" id="PTHR16181">
    <property type="entry name" value="PROTEIN FAM83A-RELATED"/>
    <property type="match status" value="1"/>
</dbReference>
<evidence type="ECO:0000313" key="4">
    <source>
        <dbReference type="EMBL" id="CAG5979907.1"/>
    </source>
</evidence>
<evidence type="ECO:0000259" key="3">
    <source>
        <dbReference type="Pfam" id="PF07894"/>
    </source>
</evidence>
<dbReference type="SUPFAM" id="SSF56024">
    <property type="entry name" value="Phospholipase D/nuclease"/>
    <property type="match status" value="1"/>
</dbReference>
<dbReference type="Proteomes" id="UP000677803">
    <property type="component" value="Unassembled WGS sequence"/>
</dbReference>
<accession>A0A8S4BIR5</accession>
<evidence type="ECO:0000256" key="2">
    <source>
        <dbReference type="SAM" id="MobiDB-lite"/>
    </source>
</evidence>
<dbReference type="InterPro" id="IPR012461">
    <property type="entry name" value="SACK1"/>
</dbReference>
<keyword evidence="5" id="KW-1185">Reference proteome</keyword>
<dbReference type="Pfam" id="PF07894">
    <property type="entry name" value="SACK1"/>
    <property type="match status" value="1"/>
</dbReference>
<comment type="caution">
    <text evidence="4">The sequence shown here is derived from an EMBL/GenBank/DDBJ whole genome shotgun (WGS) entry which is preliminary data.</text>
</comment>
<reference evidence="4" key="1">
    <citation type="submission" date="2021-05" db="EMBL/GenBank/DDBJ databases">
        <authorList>
            <person name="Tigano A."/>
        </authorList>
    </citation>
    <scope>NUCLEOTIDE SEQUENCE</scope>
</reference>